<dbReference type="SUPFAM" id="SSF56235">
    <property type="entry name" value="N-terminal nucleophile aminohydrolases (Ntn hydrolases)"/>
    <property type="match status" value="1"/>
</dbReference>
<dbReference type="PROSITE" id="PS51278">
    <property type="entry name" value="GATASE_TYPE_2"/>
    <property type="match status" value="1"/>
</dbReference>
<sequence length="588" mass="64056">MCGIAAIFATNAASRGVDQSELLRVRDHMVKRGPDGHGVWISADQRIGLAHRRLAIIDLSAAGAQPMATADQSLRIIFNGEIYNYRALRLELEAQGHDFRSTSDTEVLLHLYQRDGEAMLSRLRGMFAFVIWDEARQSIFAARDHFGIKPLYIADDGATIRFASQVKALLAGGAIATDANPAAQAGFFLWGHVPEPHTLYRAIRPLPPGSWLSIDRAGQRRSGRYFTLTEELAHPPARPHSDLREALIDSIHAHLEADVDVGVFLSSGLDSTTLLGLAAEAAGTPPKSVTLRFAEFIGDPRDETPLAATAARLFQSNHAIVDVGAADFTAQRQQILCDMDQPSIDGVNTWFVARAARQSGLKVALSGVGGDELFGGYASFHQIPKLLRTLGPLARLPVAGPLAGKAWRLATAPWIGRLTSTKTAGLLEYARSLEDAFVLRRALVMPWELKHFLDPDTVIEGLRQLALPARLSQACQGLKSERQKISALETQIYMQGQLLRDTDWAGMAHSLEIRTPLVDIELFRLVAGLAAAGTAPNKQAMAACSHPPLPPTILNRAKTGFFVPVPQWLGETNLRGWARAVFQAFTHA</sequence>
<dbReference type="GO" id="GO:0005829">
    <property type="term" value="C:cytosol"/>
    <property type="evidence" value="ECO:0007669"/>
    <property type="project" value="TreeGrafter"/>
</dbReference>
<accession>A4U2W9</accession>
<evidence type="ECO:0000256" key="9">
    <source>
        <dbReference type="PIRSR" id="PIRSR001589-2"/>
    </source>
</evidence>
<proteinExistence type="inferred from homology"/>
<dbReference type="EC" id="6.3.5.4" evidence="3"/>
<dbReference type="PANTHER" id="PTHR43284">
    <property type="entry name" value="ASPARAGINE SYNTHETASE (GLUTAMINE-HYDROLYZING)"/>
    <property type="match status" value="1"/>
</dbReference>
<evidence type="ECO:0000256" key="5">
    <source>
        <dbReference type="ARBA" id="ARBA00022840"/>
    </source>
</evidence>
<evidence type="ECO:0000313" key="11">
    <source>
        <dbReference type="EMBL" id="CAM77226.1"/>
    </source>
</evidence>
<dbReference type="GO" id="GO:0006529">
    <property type="term" value="P:asparagine biosynthetic process"/>
    <property type="evidence" value="ECO:0007669"/>
    <property type="project" value="UniProtKB-KW"/>
</dbReference>
<dbReference type="CDD" id="cd01991">
    <property type="entry name" value="Asn_synthase_B_C"/>
    <property type="match status" value="1"/>
</dbReference>
<name>A4U2W9_9PROT</name>
<comment type="pathway">
    <text evidence="1">Amino-acid biosynthesis; L-asparagine biosynthesis; L-asparagine from L-aspartate (L-Gln route): step 1/1.</text>
</comment>
<organism evidence="11">
    <name type="scientific">Magnetospirillum gryphiswaldense</name>
    <dbReference type="NCBI Taxonomy" id="55518"/>
    <lineage>
        <taxon>Bacteria</taxon>
        <taxon>Pseudomonadati</taxon>
        <taxon>Pseudomonadota</taxon>
        <taxon>Alphaproteobacteria</taxon>
        <taxon>Rhodospirillales</taxon>
        <taxon>Rhodospirillaceae</taxon>
        <taxon>Magnetospirillum</taxon>
    </lineage>
</organism>
<evidence type="ECO:0000256" key="4">
    <source>
        <dbReference type="ARBA" id="ARBA00022741"/>
    </source>
</evidence>
<dbReference type="InterPro" id="IPR006426">
    <property type="entry name" value="Asn_synth_AEB"/>
</dbReference>
<dbReference type="GO" id="GO:0004066">
    <property type="term" value="F:asparagine synthase (glutamine-hydrolyzing) activity"/>
    <property type="evidence" value="ECO:0007669"/>
    <property type="project" value="UniProtKB-EC"/>
</dbReference>
<evidence type="ECO:0000256" key="7">
    <source>
        <dbReference type="ARBA" id="ARBA00048741"/>
    </source>
</evidence>
<dbReference type="InterPro" id="IPR033738">
    <property type="entry name" value="AsnB_N"/>
</dbReference>
<dbReference type="Pfam" id="PF13537">
    <property type="entry name" value="GATase_7"/>
    <property type="match status" value="1"/>
</dbReference>
<dbReference type="Gene3D" id="3.60.20.10">
    <property type="entry name" value="Glutamine Phosphoribosylpyrophosphate, subunit 1, domain 1"/>
    <property type="match status" value="1"/>
</dbReference>
<dbReference type="NCBIfam" id="TIGR01536">
    <property type="entry name" value="asn_synth_AEB"/>
    <property type="match status" value="1"/>
</dbReference>
<gene>
    <name evidence="11" type="ORF">MGR_3633</name>
</gene>
<dbReference type="InterPro" id="IPR051786">
    <property type="entry name" value="ASN_synthetase/amidase"/>
</dbReference>
<dbReference type="PIRSF" id="PIRSF001589">
    <property type="entry name" value="Asn_synthetase_glu-h"/>
    <property type="match status" value="1"/>
</dbReference>
<dbReference type="MEROPS" id="C44.001"/>
<reference evidence="11" key="1">
    <citation type="journal article" date="2007" name="J. Bacteriol.">
        <title>Comparative genome analysis of four magnetotactic bacteria reveals a complex set of group-specific genes implicated in magnetosome biomineralization and function.</title>
        <authorList>
            <person name="Richter M."/>
            <person name="Kube M."/>
            <person name="Bazylinski D.A."/>
            <person name="Lombardot T."/>
            <person name="Gloeckner F.O."/>
            <person name="Reinhardt R."/>
            <person name="Schueler D."/>
        </authorList>
    </citation>
    <scope>NUCLEOTIDE SEQUENCE</scope>
    <source>
        <strain evidence="11">MSR-1</strain>
    </source>
</reference>
<dbReference type="InterPro" id="IPR001962">
    <property type="entry name" value="Asn_synthase"/>
</dbReference>
<dbReference type="GO" id="GO:0005524">
    <property type="term" value="F:ATP binding"/>
    <property type="evidence" value="ECO:0007669"/>
    <property type="project" value="UniProtKB-KW"/>
</dbReference>
<feature type="binding site" evidence="9">
    <location>
        <begin position="366"/>
        <end position="367"/>
    </location>
    <ligand>
        <name>ATP</name>
        <dbReference type="ChEBI" id="CHEBI:30616"/>
    </ligand>
</feature>
<keyword evidence="6 8" id="KW-0315">Glutamine amidotransferase</keyword>
<keyword evidence="8" id="KW-0028">Amino-acid biosynthesis</keyword>
<dbReference type="InterPro" id="IPR017932">
    <property type="entry name" value="GATase_2_dom"/>
</dbReference>
<comment type="catalytic activity">
    <reaction evidence="7">
        <text>L-aspartate + L-glutamine + ATP + H2O = L-asparagine + L-glutamate + AMP + diphosphate + H(+)</text>
        <dbReference type="Rhea" id="RHEA:12228"/>
        <dbReference type="ChEBI" id="CHEBI:15377"/>
        <dbReference type="ChEBI" id="CHEBI:15378"/>
        <dbReference type="ChEBI" id="CHEBI:29985"/>
        <dbReference type="ChEBI" id="CHEBI:29991"/>
        <dbReference type="ChEBI" id="CHEBI:30616"/>
        <dbReference type="ChEBI" id="CHEBI:33019"/>
        <dbReference type="ChEBI" id="CHEBI:58048"/>
        <dbReference type="ChEBI" id="CHEBI:58359"/>
        <dbReference type="ChEBI" id="CHEBI:456215"/>
        <dbReference type="EC" id="6.3.5.4"/>
    </reaction>
</comment>
<dbReference type="RefSeq" id="WP_199791937.1">
    <property type="nucleotide sequence ID" value="NZ_CP027527.1"/>
</dbReference>
<feature type="active site" description="For GATase activity" evidence="8">
    <location>
        <position position="2"/>
    </location>
</feature>
<evidence type="ECO:0000256" key="8">
    <source>
        <dbReference type="PIRSR" id="PIRSR001589-1"/>
    </source>
</evidence>
<feature type="binding site" evidence="9">
    <location>
        <position position="297"/>
    </location>
    <ligand>
        <name>ATP</name>
        <dbReference type="ChEBI" id="CHEBI:30616"/>
    </ligand>
</feature>
<feature type="domain" description="Glutamine amidotransferase type-2" evidence="10">
    <location>
        <begin position="2"/>
        <end position="217"/>
    </location>
</feature>
<dbReference type="EMBL" id="CU459003">
    <property type="protein sequence ID" value="CAM77226.1"/>
    <property type="molecule type" value="Genomic_DNA"/>
</dbReference>
<protein>
    <recommendedName>
        <fullName evidence="3">asparagine synthase (glutamine-hydrolyzing)</fullName>
        <ecNumber evidence="3">6.3.5.4</ecNumber>
    </recommendedName>
</protein>
<dbReference type="CDD" id="cd00712">
    <property type="entry name" value="AsnB"/>
    <property type="match status" value="1"/>
</dbReference>
<dbReference type="Pfam" id="PF00733">
    <property type="entry name" value="Asn_synthase"/>
    <property type="match status" value="1"/>
</dbReference>
<evidence type="ECO:0000256" key="1">
    <source>
        <dbReference type="ARBA" id="ARBA00005187"/>
    </source>
</evidence>
<keyword evidence="5 9" id="KW-0067">ATP-binding</keyword>
<keyword evidence="4 9" id="KW-0547">Nucleotide-binding</keyword>
<comment type="similarity">
    <text evidence="2">Belongs to the asparagine synthetase family.</text>
</comment>
<evidence type="ECO:0000259" key="10">
    <source>
        <dbReference type="PROSITE" id="PS51278"/>
    </source>
</evidence>
<dbReference type="Gene3D" id="3.40.50.620">
    <property type="entry name" value="HUPs"/>
    <property type="match status" value="1"/>
</dbReference>
<dbReference type="InterPro" id="IPR029055">
    <property type="entry name" value="Ntn_hydrolases_N"/>
</dbReference>
<evidence type="ECO:0000256" key="3">
    <source>
        <dbReference type="ARBA" id="ARBA00012737"/>
    </source>
</evidence>
<dbReference type="InterPro" id="IPR014729">
    <property type="entry name" value="Rossmann-like_a/b/a_fold"/>
</dbReference>
<dbReference type="AlphaFoldDB" id="A4U2W9"/>
<feature type="binding site" evidence="9">
    <location>
        <position position="104"/>
    </location>
    <ligand>
        <name>L-glutamine</name>
        <dbReference type="ChEBI" id="CHEBI:58359"/>
    </ligand>
</feature>
<dbReference type="SUPFAM" id="SSF52402">
    <property type="entry name" value="Adenine nucleotide alpha hydrolases-like"/>
    <property type="match status" value="1"/>
</dbReference>
<evidence type="ECO:0000256" key="2">
    <source>
        <dbReference type="ARBA" id="ARBA00005752"/>
    </source>
</evidence>
<dbReference type="PANTHER" id="PTHR43284:SF1">
    <property type="entry name" value="ASPARAGINE SYNTHETASE"/>
    <property type="match status" value="1"/>
</dbReference>
<keyword evidence="8" id="KW-0061">Asparagine biosynthesis</keyword>
<evidence type="ECO:0000256" key="6">
    <source>
        <dbReference type="ARBA" id="ARBA00022962"/>
    </source>
</evidence>